<evidence type="ECO:0000256" key="3">
    <source>
        <dbReference type="ARBA" id="ARBA00022900"/>
    </source>
</evidence>
<dbReference type="EMBL" id="JASCZI010031340">
    <property type="protein sequence ID" value="MED6126551.1"/>
    <property type="molecule type" value="Genomic_DNA"/>
</dbReference>
<comment type="caution">
    <text evidence="8">The sequence shown here is derived from an EMBL/GenBank/DDBJ whole genome shotgun (WGS) entry which is preliminary data.</text>
</comment>
<keyword evidence="6" id="KW-0732">Signal</keyword>
<dbReference type="InterPro" id="IPR000877">
    <property type="entry name" value="Prot_inh_BBI"/>
</dbReference>
<dbReference type="Gene3D" id="2.10.69.10">
    <property type="entry name" value="Cysteine Protease (Bromelain) Inhibitor, subunit H"/>
    <property type="match status" value="1"/>
</dbReference>
<reference evidence="8 9" key="1">
    <citation type="journal article" date="2023" name="Plants (Basel)">
        <title>Bridging the Gap: Combining Genomics and Transcriptomics Approaches to Understand Stylosanthes scabra, an Orphan Legume from the Brazilian Caatinga.</title>
        <authorList>
            <person name="Ferreira-Neto J.R.C."/>
            <person name="da Silva M.D."/>
            <person name="Binneck E."/>
            <person name="de Melo N.F."/>
            <person name="da Silva R.H."/>
            <person name="de Melo A.L.T.M."/>
            <person name="Pandolfi V."/>
            <person name="Bustamante F.O."/>
            <person name="Brasileiro-Vidal A.C."/>
            <person name="Benko-Iseppon A.M."/>
        </authorList>
    </citation>
    <scope>NUCLEOTIDE SEQUENCE [LARGE SCALE GENOMIC DNA]</scope>
    <source>
        <tissue evidence="8">Leaves</tissue>
    </source>
</reference>
<protein>
    <recommendedName>
        <fullName evidence="7">Bowman-Birk serine protease inhibitors family domain-containing protein</fullName>
    </recommendedName>
</protein>
<evidence type="ECO:0000256" key="4">
    <source>
        <dbReference type="ARBA" id="ARBA00023157"/>
    </source>
</evidence>
<sequence length="114" mass="12274">MELKNQKMAVKVALLLFLVALSASVEAVRLDPSLFISQVINNIGEPSAVSADSDCCNACICDRPAPPFFECTCGDTFDHCPAACNQCVCTRSIPPQCRCTDKTRGRCPLTECAN</sequence>
<evidence type="ECO:0000313" key="9">
    <source>
        <dbReference type="Proteomes" id="UP001341840"/>
    </source>
</evidence>
<organism evidence="8 9">
    <name type="scientific">Stylosanthes scabra</name>
    <dbReference type="NCBI Taxonomy" id="79078"/>
    <lineage>
        <taxon>Eukaryota</taxon>
        <taxon>Viridiplantae</taxon>
        <taxon>Streptophyta</taxon>
        <taxon>Embryophyta</taxon>
        <taxon>Tracheophyta</taxon>
        <taxon>Spermatophyta</taxon>
        <taxon>Magnoliopsida</taxon>
        <taxon>eudicotyledons</taxon>
        <taxon>Gunneridae</taxon>
        <taxon>Pentapetalae</taxon>
        <taxon>rosids</taxon>
        <taxon>fabids</taxon>
        <taxon>Fabales</taxon>
        <taxon>Fabaceae</taxon>
        <taxon>Papilionoideae</taxon>
        <taxon>50 kb inversion clade</taxon>
        <taxon>dalbergioids sensu lato</taxon>
        <taxon>Dalbergieae</taxon>
        <taxon>Pterocarpus clade</taxon>
        <taxon>Stylosanthes</taxon>
    </lineage>
</organism>
<name>A0ABU6RR03_9FABA</name>
<dbReference type="CDD" id="cd00023">
    <property type="entry name" value="BBI"/>
    <property type="match status" value="1"/>
</dbReference>
<proteinExistence type="inferred from homology"/>
<accession>A0ABU6RR03</accession>
<evidence type="ECO:0000256" key="1">
    <source>
        <dbReference type="ARBA" id="ARBA00008506"/>
    </source>
</evidence>
<evidence type="ECO:0000256" key="6">
    <source>
        <dbReference type="SAM" id="SignalP"/>
    </source>
</evidence>
<dbReference type="SMART" id="SM00269">
    <property type="entry name" value="BowB"/>
    <property type="match status" value="1"/>
</dbReference>
<evidence type="ECO:0000313" key="8">
    <source>
        <dbReference type="EMBL" id="MED6126551.1"/>
    </source>
</evidence>
<keyword evidence="9" id="KW-1185">Reference proteome</keyword>
<evidence type="ECO:0000256" key="5">
    <source>
        <dbReference type="RuleBase" id="RU003856"/>
    </source>
</evidence>
<dbReference type="Pfam" id="PF00228">
    <property type="entry name" value="Bowman-Birk_leg"/>
    <property type="match status" value="1"/>
</dbReference>
<feature type="chain" id="PRO_5045451816" description="Bowman-Birk serine protease inhibitors family domain-containing protein" evidence="6">
    <location>
        <begin position="28"/>
        <end position="114"/>
    </location>
</feature>
<keyword evidence="3 5" id="KW-0722">Serine protease inhibitor</keyword>
<comment type="similarity">
    <text evidence="1 5">Belongs to the Bowman-Birk serine protease inhibitor family.</text>
</comment>
<gene>
    <name evidence="8" type="ORF">PIB30_079555</name>
</gene>
<keyword evidence="2 5" id="KW-0646">Protease inhibitor</keyword>
<evidence type="ECO:0000256" key="2">
    <source>
        <dbReference type="ARBA" id="ARBA00022690"/>
    </source>
</evidence>
<keyword evidence="4" id="KW-1015">Disulfide bond</keyword>
<dbReference type="SUPFAM" id="SSF57247">
    <property type="entry name" value="Bowman-Birk inhibitor, BBI"/>
    <property type="match status" value="1"/>
</dbReference>
<feature type="domain" description="Bowman-Birk serine protease inhibitors family" evidence="7">
    <location>
        <begin position="55"/>
        <end position="112"/>
    </location>
</feature>
<dbReference type="InterPro" id="IPR035995">
    <property type="entry name" value="Bowman-Birk_prot_inh"/>
</dbReference>
<evidence type="ECO:0000259" key="7">
    <source>
        <dbReference type="SMART" id="SM00269"/>
    </source>
</evidence>
<feature type="signal peptide" evidence="6">
    <location>
        <begin position="1"/>
        <end position="27"/>
    </location>
</feature>
<dbReference type="Proteomes" id="UP001341840">
    <property type="component" value="Unassembled WGS sequence"/>
</dbReference>